<name>A0A1H7ZM05_9BACT</name>
<keyword evidence="3 11" id="KW-0846">Cobalamin</keyword>
<proteinExistence type="inferred from homology"/>
<dbReference type="EC" id="1.17.4.1" evidence="11"/>
<dbReference type="InterPro" id="IPR050862">
    <property type="entry name" value="RdRp_reductase_class-2"/>
</dbReference>
<organism evidence="14 15">
    <name type="scientific">Syntrophus gentianae</name>
    <dbReference type="NCBI Taxonomy" id="43775"/>
    <lineage>
        <taxon>Bacteria</taxon>
        <taxon>Pseudomonadati</taxon>
        <taxon>Thermodesulfobacteriota</taxon>
        <taxon>Syntrophia</taxon>
        <taxon>Syntrophales</taxon>
        <taxon>Syntrophaceae</taxon>
        <taxon>Syntrophus</taxon>
    </lineage>
</organism>
<comment type="function">
    <text evidence="11">Catalyzes the reduction of ribonucleotides to deoxyribonucleotides. May function to provide a pool of deoxyribonucleotide precursors for DNA repair during oxygen limitation and/or for immediate growth after restoration of oxygen.</text>
</comment>
<feature type="domain" description="Ribonucleotide reductase large subunit N-terminal" evidence="12">
    <location>
        <begin position="25"/>
        <end position="105"/>
    </location>
</feature>
<dbReference type="NCBIfam" id="TIGR02504">
    <property type="entry name" value="NrdJ_Z"/>
    <property type="match status" value="1"/>
</dbReference>
<dbReference type="GO" id="GO:0009263">
    <property type="term" value="P:deoxyribonucleotide biosynthetic process"/>
    <property type="evidence" value="ECO:0007669"/>
    <property type="project" value="UniProtKB-KW"/>
</dbReference>
<keyword evidence="7" id="KW-0215">Deoxyribonucleotide synthesis</keyword>
<protein>
    <recommendedName>
        <fullName evidence="11">Vitamin B12-dependent ribonucleotide reductase</fullName>
        <ecNumber evidence="11">1.17.4.1</ecNumber>
    </recommendedName>
</protein>
<evidence type="ECO:0000256" key="10">
    <source>
        <dbReference type="ARBA" id="ARBA00047754"/>
    </source>
</evidence>
<reference evidence="14 15" key="1">
    <citation type="submission" date="2016-10" db="EMBL/GenBank/DDBJ databases">
        <authorList>
            <person name="de Groot N.N."/>
        </authorList>
    </citation>
    <scope>NUCLEOTIDE SEQUENCE [LARGE SCALE GENOMIC DNA]</scope>
    <source>
        <strain evidence="14 15">DSM 8423</strain>
    </source>
</reference>
<dbReference type="InterPro" id="IPR008926">
    <property type="entry name" value="RNR_R1-su_N"/>
</dbReference>
<dbReference type="GO" id="GO:0005524">
    <property type="term" value="F:ATP binding"/>
    <property type="evidence" value="ECO:0007669"/>
    <property type="project" value="InterPro"/>
</dbReference>
<dbReference type="Pfam" id="PF00317">
    <property type="entry name" value="Ribonuc_red_lgN"/>
    <property type="match status" value="1"/>
</dbReference>
<keyword evidence="6 11" id="KW-0560">Oxidoreductase</keyword>
<dbReference type="SUPFAM" id="SSF51998">
    <property type="entry name" value="PFL-like glycyl radical enzymes"/>
    <property type="match status" value="1"/>
</dbReference>
<evidence type="ECO:0000313" key="14">
    <source>
        <dbReference type="EMBL" id="SEM59355.1"/>
    </source>
</evidence>
<dbReference type="UniPathway" id="UPA00326"/>
<dbReference type="CDD" id="cd02888">
    <property type="entry name" value="RNR_II_dimer"/>
    <property type="match status" value="1"/>
</dbReference>
<accession>A0A1H7ZM05</accession>
<evidence type="ECO:0000259" key="12">
    <source>
        <dbReference type="Pfam" id="PF00317"/>
    </source>
</evidence>
<dbReference type="PRINTS" id="PR01183">
    <property type="entry name" value="RIBORDTASEM1"/>
</dbReference>
<dbReference type="GO" id="GO:0004748">
    <property type="term" value="F:ribonucleoside-diphosphate reductase activity, thioredoxin disulfide as acceptor"/>
    <property type="evidence" value="ECO:0007669"/>
    <property type="project" value="UniProtKB-EC"/>
</dbReference>
<evidence type="ECO:0000256" key="3">
    <source>
        <dbReference type="ARBA" id="ARBA00022628"/>
    </source>
</evidence>
<dbReference type="SUPFAM" id="SSF48168">
    <property type="entry name" value="R1 subunit of ribonucleotide reductase, N-terminal domain"/>
    <property type="match status" value="1"/>
</dbReference>
<dbReference type="EMBL" id="FOBS01000025">
    <property type="protein sequence ID" value="SEM59355.1"/>
    <property type="molecule type" value="Genomic_DNA"/>
</dbReference>
<dbReference type="OrthoDB" id="9762933at2"/>
<dbReference type="AlphaFoldDB" id="A0A1H7ZM05"/>
<evidence type="ECO:0000256" key="8">
    <source>
        <dbReference type="ARBA" id="ARBA00023157"/>
    </source>
</evidence>
<evidence type="ECO:0000256" key="7">
    <source>
        <dbReference type="ARBA" id="ARBA00023116"/>
    </source>
</evidence>
<keyword evidence="9 11" id="KW-0170">Cobalt</keyword>
<comment type="similarity">
    <text evidence="2 11">Belongs to the ribonucleoside diphosphate reductase class-2 family.</text>
</comment>
<comment type="catalytic activity">
    <reaction evidence="10 11">
        <text>a 2'-deoxyribonucleoside 5'-diphosphate + [thioredoxin]-disulfide + H2O = a ribonucleoside 5'-diphosphate + [thioredoxin]-dithiol</text>
        <dbReference type="Rhea" id="RHEA:23252"/>
        <dbReference type="Rhea" id="RHEA-COMP:10698"/>
        <dbReference type="Rhea" id="RHEA-COMP:10700"/>
        <dbReference type="ChEBI" id="CHEBI:15377"/>
        <dbReference type="ChEBI" id="CHEBI:29950"/>
        <dbReference type="ChEBI" id="CHEBI:50058"/>
        <dbReference type="ChEBI" id="CHEBI:57930"/>
        <dbReference type="ChEBI" id="CHEBI:73316"/>
        <dbReference type="EC" id="1.17.4.1"/>
    </reaction>
</comment>
<feature type="domain" description="Ribonucleotide reductase large subunit C-terminal" evidence="13">
    <location>
        <begin position="428"/>
        <end position="551"/>
    </location>
</feature>
<dbReference type="PANTHER" id="PTHR43371:SF1">
    <property type="entry name" value="RIBONUCLEOSIDE-DIPHOSPHATE REDUCTASE"/>
    <property type="match status" value="1"/>
</dbReference>
<dbReference type="GO" id="GO:0031419">
    <property type="term" value="F:cobalamin binding"/>
    <property type="evidence" value="ECO:0007669"/>
    <property type="project" value="UniProtKB-KW"/>
</dbReference>
<dbReference type="InterPro" id="IPR013344">
    <property type="entry name" value="RNR_NrdJ/NrdZ"/>
</dbReference>
<dbReference type="RefSeq" id="WP_093884274.1">
    <property type="nucleotide sequence ID" value="NZ_FOBS01000025.1"/>
</dbReference>
<keyword evidence="8" id="KW-1015">Disulfide bond</keyword>
<dbReference type="Gene3D" id="3.20.70.20">
    <property type="match status" value="1"/>
</dbReference>
<evidence type="ECO:0000313" key="15">
    <source>
        <dbReference type="Proteomes" id="UP000198744"/>
    </source>
</evidence>
<evidence type="ECO:0000259" key="13">
    <source>
        <dbReference type="Pfam" id="PF02867"/>
    </source>
</evidence>
<dbReference type="InterPro" id="IPR013509">
    <property type="entry name" value="RNR_lsu_N"/>
</dbReference>
<evidence type="ECO:0000256" key="9">
    <source>
        <dbReference type="ARBA" id="ARBA00023285"/>
    </source>
</evidence>
<keyword evidence="5 11" id="KW-0547">Nucleotide-binding</keyword>
<gene>
    <name evidence="14" type="ORF">SAMN04489760_1257</name>
</gene>
<keyword evidence="15" id="KW-1185">Reference proteome</keyword>
<dbReference type="Proteomes" id="UP000198744">
    <property type="component" value="Unassembled WGS sequence"/>
</dbReference>
<keyword evidence="4 11" id="KW-0237">DNA synthesis</keyword>
<dbReference type="GO" id="GO:0071897">
    <property type="term" value="P:DNA biosynthetic process"/>
    <property type="evidence" value="ECO:0007669"/>
    <property type="project" value="UniProtKB-KW"/>
</dbReference>
<evidence type="ECO:0000256" key="11">
    <source>
        <dbReference type="RuleBase" id="RU364064"/>
    </source>
</evidence>
<dbReference type="STRING" id="43775.SAMN04489760_1257"/>
<evidence type="ECO:0000256" key="6">
    <source>
        <dbReference type="ARBA" id="ARBA00023002"/>
    </source>
</evidence>
<dbReference type="Pfam" id="PF02867">
    <property type="entry name" value="Ribonuc_red_lgC"/>
    <property type="match status" value="2"/>
</dbReference>
<comment type="cofactor">
    <cofactor evidence="1 11">
        <name>adenosylcob(III)alamin</name>
        <dbReference type="ChEBI" id="CHEBI:18408"/>
    </cofactor>
</comment>
<dbReference type="PANTHER" id="PTHR43371">
    <property type="entry name" value="VITAMIN B12-DEPENDENT RIBONUCLEOTIDE REDUCTASE"/>
    <property type="match status" value="1"/>
</dbReference>
<evidence type="ECO:0000256" key="2">
    <source>
        <dbReference type="ARBA" id="ARBA00007405"/>
    </source>
</evidence>
<evidence type="ECO:0000256" key="5">
    <source>
        <dbReference type="ARBA" id="ARBA00022741"/>
    </source>
</evidence>
<sequence>MPFWKSVLPFGKIVNSKAEEGRVMQLDENALLVLRERYLLKDEAGNLLETPDELFRRVASAISRGEDNDPEGRREEMNEAFYQMMANLEFLPNSPTLMNAGRPSGQLAACFVLPVEDSLDSIFESVKLTAKIHQTGGGTGFSFSRLRPKNDFVQSSRGVASGPVSFIRVFNCATEAVKQGGARRGANMGILRIDHPDIEEFVSVKRDPAELTNFNLSVAFTDDFMHAYEEDGEFPLINPRTKEAARTVKARKLLRLIAESAWASGEPGAIFLDAINRANPTPSLGEIEATNPCGEQPLLPYESCCLGSINLSRLVKDGEINWARLSELTHLGVRFLDNVIDVGTYPSGEIRDKTRGNRKVGLGIMGFAHVLIRLGIPYDSPDAARIGDKVMRFIERESKIASNRLAKKRGPFPNFRGSVWDGKNLLQRNATTTTIAPTGTLSLLAGTSSGIEPIFDIRYKRILLGGIEVEVEDPLWREIKDRADAEEKRRQLFRKAYEVPPLVHLNIQRTFQNSVDNAVSKTVNLPETATVDDILQIYLEAHRMGLKGMTVFRNKSRNYQILSCGTQQIC</sequence>
<dbReference type="InterPro" id="IPR000788">
    <property type="entry name" value="RNR_lg_C"/>
</dbReference>
<feature type="domain" description="Ribonucleotide reductase large subunit C-terminal" evidence="13">
    <location>
        <begin position="108"/>
        <end position="421"/>
    </location>
</feature>
<evidence type="ECO:0000256" key="1">
    <source>
        <dbReference type="ARBA" id="ARBA00001922"/>
    </source>
</evidence>
<evidence type="ECO:0000256" key="4">
    <source>
        <dbReference type="ARBA" id="ARBA00022634"/>
    </source>
</evidence>